<protein>
    <submittedName>
        <fullName evidence="2">Uncharacterized protein</fullName>
    </submittedName>
</protein>
<feature type="non-terminal residue" evidence="2">
    <location>
        <position position="1"/>
    </location>
</feature>
<dbReference type="Proteomes" id="UP000265520">
    <property type="component" value="Unassembled WGS sequence"/>
</dbReference>
<organism evidence="2 3">
    <name type="scientific">Trifolium medium</name>
    <dbReference type="NCBI Taxonomy" id="97028"/>
    <lineage>
        <taxon>Eukaryota</taxon>
        <taxon>Viridiplantae</taxon>
        <taxon>Streptophyta</taxon>
        <taxon>Embryophyta</taxon>
        <taxon>Tracheophyta</taxon>
        <taxon>Spermatophyta</taxon>
        <taxon>Magnoliopsida</taxon>
        <taxon>eudicotyledons</taxon>
        <taxon>Gunneridae</taxon>
        <taxon>Pentapetalae</taxon>
        <taxon>rosids</taxon>
        <taxon>fabids</taxon>
        <taxon>Fabales</taxon>
        <taxon>Fabaceae</taxon>
        <taxon>Papilionoideae</taxon>
        <taxon>50 kb inversion clade</taxon>
        <taxon>NPAAA clade</taxon>
        <taxon>Hologalegina</taxon>
        <taxon>IRL clade</taxon>
        <taxon>Trifolieae</taxon>
        <taxon>Trifolium</taxon>
    </lineage>
</organism>
<keyword evidence="3" id="KW-1185">Reference proteome</keyword>
<dbReference type="AlphaFoldDB" id="A0A392TL79"/>
<evidence type="ECO:0000313" key="2">
    <source>
        <dbReference type="EMBL" id="MCI61929.1"/>
    </source>
</evidence>
<accession>A0A392TL79</accession>
<evidence type="ECO:0000313" key="3">
    <source>
        <dbReference type="Proteomes" id="UP000265520"/>
    </source>
</evidence>
<feature type="compositionally biased region" description="Pro residues" evidence="1">
    <location>
        <begin position="1"/>
        <end position="10"/>
    </location>
</feature>
<evidence type="ECO:0000256" key="1">
    <source>
        <dbReference type="SAM" id="MobiDB-lite"/>
    </source>
</evidence>
<comment type="caution">
    <text evidence="2">The sequence shown here is derived from an EMBL/GenBank/DDBJ whole genome shotgun (WGS) entry which is preliminary data.</text>
</comment>
<proteinExistence type="predicted"/>
<name>A0A392TL79_9FABA</name>
<dbReference type="EMBL" id="LXQA010609253">
    <property type="protein sequence ID" value="MCI61929.1"/>
    <property type="molecule type" value="Genomic_DNA"/>
</dbReference>
<reference evidence="2 3" key="1">
    <citation type="journal article" date="2018" name="Front. Plant Sci.">
        <title>Red Clover (Trifolium pratense) and Zigzag Clover (T. medium) - A Picture of Genomic Similarities and Differences.</title>
        <authorList>
            <person name="Dluhosova J."/>
            <person name="Istvanek J."/>
            <person name="Nedelnik J."/>
            <person name="Repkova J."/>
        </authorList>
    </citation>
    <scope>NUCLEOTIDE SEQUENCE [LARGE SCALE GENOMIC DNA]</scope>
    <source>
        <strain evidence="3">cv. 10/8</strain>
        <tissue evidence="2">Leaf</tissue>
    </source>
</reference>
<feature type="region of interest" description="Disordered" evidence="1">
    <location>
        <begin position="1"/>
        <end position="63"/>
    </location>
</feature>
<sequence>TVAPPKPPSSIPNSYSGPSLHPPPAKHGIDPPIEPGVSEYGSGDGDGVHEASVHYLPRPPSPY</sequence>